<proteinExistence type="predicted"/>
<feature type="non-terminal residue" evidence="1">
    <location>
        <position position="1"/>
    </location>
</feature>
<dbReference type="Gene3D" id="2.130.10.10">
    <property type="entry name" value="YVTN repeat-like/Quinoprotein amine dehydrogenase"/>
    <property type="match status" value="1"/>
</dbReference>
<dbReference type="AlphaFoldDB" id="A0A0A9Z5A1"/>
<sequence length="166" mass="18900">GDKLGVVTIFRVPKDLPEWAGSSTEKQRIDRYTIDALHTCRITSLTWSMNGQKLFSGDDSGVVVFTEVDHRMSITRACEVVNEKFKIVQLSYSQHHQGLVVASTLRCIVCYYNKPHWKVSQVGQRERHCLQELGASFVVDENHIPSIYCCRSGLRLWKSNLDGNVE</sequence>
<dbReference type="SUPFAM" id="SSF50978">
    <property type="entry name" value="WD40 repeat-like"/>
    <property type="match status" value="1"/>
</dbReference>
<gene>
    <name evidence="1" type="ORF">CM83_105187</name>
</gene>
<dbReference type="GO" id="GO:0032527">
    <property type="term" value="P:protein exit from endoplasmic reticulum"/>
    <property type="evidence" value="ECO:0007669"/>
    <property type="project" value="TreeGrafter"/>
</dbReference>
<dbReference type="PANTHER" id="PTHR23287:SF16">
    <property type="entry name" value="TECTONIN BETA-PROPELLER REPEAT-CONTAINING PROTEIN 2"/>
    <property type="match status" value="1"/>
</dbReference>
<dbReference type="EMBL" id="GBHO01004000">
    <property type="protein sequence ID" value="JAG39604.1"/>
    <property type="molecule type" value="Transcribed_RNA"/>
</dbReference>
<feature type="non-terminal residue" evidence="1">
    <location>
        <position position="166"/>
    </location>
</feature>
<reference evidence="1" key="2">
    <citation type="submission" date="2014-07" db="EMBL/GenBank/DDBJ databases">
        <authorList>
            <person name="Hull J."/>
        </authorList>
    </citation>
    <scope>NUCLEOTIDE SEQUENCE</scope>
</reference>
<name>A0A0A9Z5A1_LYGHE</name>
<accession>A0A0A9Z5A1</accession>
<dbReference type="GO" id="GO:0005737">
    <property type="term" value="C:cytoplasm"/>
    <property type="evidence" value="ECO:0007669"/>
    <property type="project" value="GOC"/>
</dbReference>
<dbReference type="InterPro" id="IPR015943">
    <property type="entry name" value="WD40/YVTN_repeat-like_dom_sf"/>
</dbReference>
<organism evidence="1">
    <name type="scientific">Lygus hesperus</name>
    <name type="common">Western plant bug</name>
    <dbReference type="NCBI Taxonomy" id="30085"/>
    <lineage>
        <taxon>Eukaryota</taxon>
        <taxon>Metazoa</taxon>
        <taxon>Ecdysozoa</taxon>
        <taxon>Arthropoda</taxon>
        <taxon>Hexapoda</taxon>
        <taxon>Insecta</taxon>
        <taxon>Pterygota</taxon>
        <taxon>Neoptera</taxon>
        <taxon>Paraneoptera</taxon>
        <taxon>Hemiptera</taxon>
        <taxon>Heteroptera</taxon>
        <taxon>Panheteroptera</taxon>
        <taxon>Cimicomorpha</taxon>
        <taxon>Miridae</taxon>
        <taxon>Mirini</taxon>
        <taxon>Lygus</taxon>
    </lineage>
</organism>
<reference evidence="1" key="1">
    <citation type="journal article" date="2014" name="PLoS ONE">
        <title>Transcriptome-Based Identification of ABC Transporters in the Western Tarnished Plant Bug Lygus hesperus.</title>
        <authorList>
            <person name="Hull J.J."/>
            <person name="Chaney K."/>
            <person name="Geib S.M."/>
            <person name="Fabrick J.A."/>
            <person name="Brent C.S."/>
            <person name="Walsh D."/>
            <person name="Lavine L.C."/>
        </authorList>
    </citation>
    <scope>NUCLEOTIDE SEQUENCE</scope>
</reference>
<dbReference type="PANTHER" id="PTHR23287">
    <property type="entry name" value="RUBY-EYE2-LIKE PROTEIN"/>
    <property type="match status" value="1"/>
</dbReference>
<dbReference type="InterPro" id="IPR036322">
    <property type="entry name" value="WD40_repeat_dom_sf"/>
</dbReference>
<evidence type="ECO:0000313" key="1">
    <source>
        <dbReference type="EMBL" id="JAG39604.1"/>
    </source>
</evidence>
<protein>
    <submittedName>
        <fullName evidence="1">Uncharacterized protein</fullName>
    </submittedName>
</protein>